<dbReference type="Pfam" id="PF02517">
    <property type="entry name" value="Rce1-like"/>
    <property type="match status" value="1"/>
</dbReference>
<dbReference type="AlphaFoldDB" id="A0A1H4CPV0"/>
<evidence type="ECO:0000313" key="4">
    <source>
        <dbReference type="Proteomes" id="UP000199397"/>
    </source>
</evidence>
<feature type="domain" description="CAAX prenyl protease 2/Lysostaphin resistance protein A-like" evidence="2">
    <location>
        <begin position="150"/>
        <end position="246"/>
    </location>
</feature>
<accession>A0A1H4CPV0</accession>
<evidence type="ECO:0000256" key="1">
    <source>
        <dbReference type="SAM" id="Phobius"/>
    </source>
</evidence>
<dbReference type="OrthoDB" id="2680086at2"/>
<feature type="transmembrane region" description="Helical" evidence="1">
    <location>
        <begin position="67"/>
        <end position="89"/>
    </location>
</feature>
<dbReference type="GO" id="GO:0080120">
    <property type="term" value="P:CAAX-box protein maturation"/>
    <property type="evidence" value="ECO:0007669"/>
    <property type="project" value="UniProtKB-ARBA"/>
</dbReference>
<reference evidence="3 4" key="1">
    <citation type="submission" date="2016-10" db="EMBL/GenBank/DDBJ databases">
        <authorList>
            <person name="de Groot N.N."/>
        </authorList>
    </citation>
    <scope>NUCLEOTIDE SEQUENCE [LARGE SCALE GENOMIC DNA]</scope>
    <source>
        <strain evidence="3 4">DSM 21228</strain>
    </source>
</reference>
<keyword evidence="1" id="KW-0812">Transmembrane</keyword>
<keyword evidence="1" id="KW-1133">Transmembrane helix</keyword>
<keyword evidence="1" id="KW-0472">Membrane</keyword>
<organism evidence="3 4">
    <name type="scientific">Thiothrix caldifontis</name>
    <dbReference type="NCBI Taxonomy" id="525918"/>
    <lineage>
        <taxon>Bacteria</taxon>
        <taxon>Pseudomonadati</taxon>
        <taxon>Pseudomonadota</taxon>
        <taxon>Gammaproteobacteria</taxon>
        <taxon>Thiotrichales</taxon>
        <taxon>Thiotrichaceae</taxon>
        <taxon>Thiothrix</taxon>
    </lineage>
</organism>
<keyword evidence="4" id="KW-1185">Reference proteome</keyword>
<feature type="transmembrane region" description="Helical" evidence="1">
    <location>
        <begin position="273"/>
        <end position="290"/>
    </location>
</feature>
<proteinExistence type="predicted"/>
<dbReference type="PANTHER" id="PTHR39430:SF1">
    <property type="entry name" value="PROTEASE"/>
    <property type="match status" value="1"/>
</dbReference>
<feature type="transmembrane region" description="Helical" evidence="1">
    <location>
        <begin position="149"/>
        <end position="168"/>
    </location>
</feature>
<evidence type="ECO:0000313" key="3">
    <source>
        <dbReference type="EMBL" id="SEA62384.1"/>
    </source>
</evidence>
<feature type="transmembrane region" description="Helical" evidence="1">
    <location>
        <begin position="235"/>
        <end position="253"/>
    </location>
</feature>
<protein>
    <recommendedName>
        <fullName evidence="2">CAAX prenyl protease 2/Lysostaphin resistance protein A-like domain-containing protein</fullName>
    </recommendedName>
</protein>
<name>A0A1H4CPV0_9GAMM</name>
<feature type="transmembrane region" description="Helical" evidence="1">
    <location>
        <begin position="109"/>
        <end position="129"/>
    </location>
</feature>
<dbReference type="RefSeq" id="WP_093068205.1">
    <property type="nucleotide sequence ID" value="NZ_FNQP01000010.1"/>
</dbReference>
<feature type="transmembrane region" description="Helical" evidence="1">
    <location>
        <begin position="20"/>
        <end position="47"/>
    </location>
</feature>
<dbReference type="InterPro" id="IPR003675">
    <property type="entry name" value="Rce1/LyrA-like_dom"/>
</dbReference>
<feature type="transmembrane region" description="Helical" evidence="1">
    <location>
        <begin position="180"/>
        <end position="198"/>
    </location>
</feature>
<dbReference type="Proteomes" id="UP000199397">
    <property type="component" value="Unassembled WGS sequence"/>
</dbReference>
<dbReference type="GO" id="GO:0004175">
    <property type="term" value="F:endopeptidase activity"/>
    <property type="evidence" value="ECO:0007669"/>
    <property type="project" value="UniProtKB-ARBA"/>
</dbReference>
<feature type="transmembrane region" description="Helical" evidence="1">
    <location>
        <begin position="210"/>
        <end position="228"/>
    </location>
</feature>
<evidence type="ECO:0000259" key="2">
    <source>
        <dbReference type="Pfam" id="PF02517"/>
    </source>
</evidence>
<dbReference type="PANTHER" id="PTHR39430">
    <property type="entry name" value="MEMBRANE-ASSOCIATED PROTEASE-RELATED"/>
    <property type="match status" value="1"/>
</dbReference>
<gene>
    <name evidence="3" type="ORF">SAMN05660964_02031</name>
</gene>
<dbReference type="STRING" id="525918.SAMN05660964_02031"/>
<dbReference type="EMBL" id="FNQP01000010">
    <property type="protein sequence ID" value="SEA62384.1"/>
    <property type="molecule type" value="Genomic_DNA"/>
</dbReference>
<sequence>MNTYYLSLASLGQNHWWRYVLGLVVIAIFWQVLGAIPLGIMIMFILGDNNPATNVNLDTLKFEGIDSLWPYLGINFTLLAMLTGVFLTVRFLHQRHFTSVITPLTSVNWMLMLKGFFVFLGLIGLATLLETLWHPHTYQVTFDAKQFLIFLPIALFVTPLQAAAEEFLFRGYFMQGLGLLSRRAIIPVVGSSLLFMAAHLANPEMGEDKYLIPLLYLLMGLFLAIITVKSNSLELAIGVHAANNLFTVLIMNYANSALPSPALFTASQVDPLISLISFVVVAALFYWIMFRRWNVNHAQPWL</sequence>